<gene>
    <name evidence="3" type="ORF">CLF_104833</name>
</gene>
<organism evidence="3 4">
    <name type="scientific">Clonorchis sinensis</name>
    <name type="common">Chinese liver fluke</name>
    <dbReference type="NCBI Taxonomy" id="79923"/>
    <lineage>
        <taxon>Eukaryota</taxon>
        <taxon>Metazoa</taxon>
        <taxon>Spiralia</taxon>
        <taxon>Lophotrochozoa</taxon>
        <taxon>Platyhelminthes</taxon>
        <taxon>Trematoda</taxon>
        <taxon>Digenea</taxon>
        <taxon>Opisthorchiida</taxon>
        <taxon>Opisthorchiata</taxon>
        <taxon>Opisthorchiidae</taxon>
        <taxon>Clonorchis</taxon>
    </lineage>
</organism>
<evidence type="ECO:0000313" key="4">
    <source>
        <dbReference type="Proteomes" id="UP000008909"/>
    </source>
</evidence>
<dbReference type="Proteomes" id="UP000008909">
    <property type="component" value="Unassembled WGS sequence"/>
</dbReference>
<dbReference type="GO" id="GO:0007508">
    <property type="term" value="P:larval heart development"/>
    <property type="evidence" value="ECO:0007669"/>
    <property type="project" value="TreeGrafter"/>
</dbReference>
<dbReference type="InterPro" id="IPR005135">
    <property type="entry name" value="Endo/exonuclease/phosphatase"/>
</dbReference>
<dbReference type="SUPFAM" id="SSF56219">
    <property type="entry name" value="DNase I-like"/>
    <property type="match status" value="1"/>
</dbReference>
<keyword evidence="4" id="KW-1185">Reference proteome</keyword>
<reference evidence="3" key="1">
    <citation type="journal article" date="2011" name="Genome Biol.">
        <title>The draft genome of the carcinogenic human liver fluke Clonorchis sinensis.</title>
        <authorList>
            <person name="Wang X."/>
            <person name="Chen W."/>
            <person name="Huang Y."/>
            <person name="Sun J."/>
            <person name="Men J."/>
            <person name="Liu H."/>
            <person name="Luo F."/>
            <person name="Guo L."/>
            <person name="Lv X."/>
            <person name="Deng C."/>
            <person name="Zhou C."/>
            <person name="Fan Y."/>
            <person name="Li X."/>
            <person name="Huang L."/>
            <person name="Hu Y."/>
            <person name="Liang C."/>
            <person name="Hu X."/>
            <person name="Xu J."/>
            <person name="Yu X."/>
        </authorList>
    </citation>
    <scope>NUCLEOTIDE SEQUENCE [LARGE SCALE GENOMIC DNA]</scope>
    <source>
        <strain evidence="3">Henan</strain>
    </source>
</reference>
<dbReference type="Pfam" id="PF14529">
    <property type="entry name" value="Exo_endo_phos_2"/>
    <property type="match status" value="1"/>
</dbReference>
<reference key="2">
    <citation type="submission" date="2011-10" db="EMBL/GenBank/DDBJ databases">
        <title>The genome and transcriptome sequence of Clonorchis sinensis provide insights into the carcinogenic liver fluke.</title>
        <authorList>
            <person name="Wang X."/>
            <person name="Huang Y."/>
            <person name="Chen W."/>
            <person name="Liu H."/>
            <person name="Guo L."/>
            <person name="Chen Y."/>
            <person name="Luo F."/>
            <person name="Zhou W."/>
            <person name="Sun J."/>
            <person name="Mao Q."/>
            <person name="Liang P."/>
            <person name="Zhou C."/>
            <person name="Tian Y."/>
            <person name="Men J."/>
            <person name="Lv X."/>
            <person name="Huang L."/>
            <person name="Zhou J."/>
            <person name="Hu Y."/>
            <person name="Li R."/>
            <person name="Zhang F."/>
            <person name="Lei H."/>
            <person name="Li X."/>
            <person name="Hu X."/>
            <person name="Liang C."/>
            <person name="Xu J."/>
            <person name="Wu Z."/>
            <person name="Yu X."/>
        </authorList>
    </citation>
    <scope>NUCLEOTIDE SEQUENCE</scope>
    <source>
        <strain>Henan</strain>
    </source>
</reference>
<dbReference type="GO" id="GO:0003824">
    <property type="term" value="F:catalytic activity"/>
    <property type="evidence" value="ECO:0007669"/>
    <property type="project" value="InterPro"/>
</dbReference>
<dbReference type="AlphaFoldDB" id="G7YP04"/>
<dbReference type="PANTHER" id="PTHR33395:SF22">
    <property type="entry name" value="REVERSE TRANSCRIPTASE DOMAIN-CONTAINING PROTEIN"/>
    <property type="match status" value="1"/>
</dbReference>
<accession>G7YP04</accession>
<dbReference type="GO" id="GO:0061343">
    <property type="term" value="P:cell adhesion involved in heart morphogenesis"/>
    <property type="evidence" value="ECO:0007669"/>
    <property type="project" value="TreeGrafter"/>
</dbReference>
<dbReference type="GO" id="GO:0031012">
    <property type="term" value="C:extracellular matrix"/>
    <property type="evidence" value="ECO:0007669"/>
    <property type="project" value="TreeGrafter"/>
</dbReference>
<sequence length="414" mass="46484">MHSARKGRAVRNETKSPLLNQKDQSKCSTLFETLDAKLELLSKALEDENTNKAATWTKVNEEISSLNDCLELSISDDKDSVGNPTPESQLLSWTRSCLRRQAAEPTDKSTTCVDLDIEEICENRTTIENVERTPLCQNLMGAPPKELLLGASIQRSEPHAFPIKPRRNAQETEQTQVYRNSLNNSKRGRSKDGIEMATSSSGRNVRPREETSSAKVPLRGSDSLLLGVVYRSPSSPPKDDQFLTRTLEQLSSSYHLTHLVLLGDFNAPKASWMESRQVGSSGLFAAALTEVIQQSAWTQYVVAPTRNRVKQLPSPLDLVITNERHFVNQVIINAPLRLNNHCVLTFDFICYGVRNSQPETWIRNFCRADFSGMRIFLDQVELGPASVEDLYRSIVQEVHEDETMFVPKNQHAVG</sequence>
<feature type="region of interest" description="Disordered" evidence="1">
    <location>
        <begin position="159"/>
        <end position="217"/>
    </location>
</feature>
<feature type="compositionally biased region" description="Polar residues" evidence="1">
    <location>
        <begin position="171"/>
        <end position="185"/>
    </location>
</feature>
<proteinExistence type="predicted"/>
<evidence type="ECO:0000256" key="1">
    <source>
        <dbReference type="SAM" id="MobiDB-lite"/>
    </source>
</evidence>
<dbReference type="PANTHER" id="PTHR33395">
    <property type="entry name" value="TRANSCRIPTASE, PUTATIVE-RELATED-RELATED"/>
    <property type="match status" value="1"/>
</dbReference>
<dbReference type="InterPro" id="IPR036691">
    <property type="entry name" value="Endo/exonu/phosph_ase_sf"/>
</dbReference>
<feature type="domain" description="Endonuclease/exonuclease/phosphatase" evidence="2">
    <location>
        <begin position="228"/>
        <end position="329"/>
    </location>
</feature>
<evidence type="ECO:0000313" key="3">
    <source>
        <dbReference type="EMBL" id="GAA54685.1"/>
    </source>
</evidence>
<evidence type="ECO:0000259" key="2">
    <source>
        <dbReference type="Pfam" id="PF14529"/>
    </source>
</evidence>
<dbReference type="Gene3D" id="3.60.10.10">
    <property type="entry name" value="Endonuclease/exonuclease/phosphatase"/>
    <property type="match status" value="1"/>
</dbReference>
<dbReference type="EMBL" id="DF143913">
    <property type="protein sequence ID" value="GAA54685.1"/>
    <property type="molecule type" value="Genomic_DNA"/>
</dbReference>
<protein>
    <recommendedName>
        <fullName evidence="2">Endonuclease/exonuclease/phosphatase domain-containing protein</fullName>
    </recommendedName>
</protein>
<name>G7YP04_CLOSI</name>